<evidence type="ECO:0000313" key="8">
    <source>
        <dbReference type="EMBL" id="CAF3672976.1"/>
    </source>
</evidence>
<dbReference type="SUPFAM" id="SSF56399">
    <property type="entry name" value="ADP-ribosylation"/>
    <property type="match status" value="1"/>
</dbReference>
<dbReference type="EMBL" id="CAJNOK010003175">
    <property type="protein sequence ID" value="CAF0890684.1"/>
    <property type="molecule type" value="Genomic_DNA"/>
</dbReference>
<dbReference type="Pfam" id="PF01129">
    <property type="entry name" value="ART"/>
    <property type="match status" value="1"/>
</dbReference>
<dbReference type="InterPro" id="IPR000768">
    <property type="entry name" value="ART"/>
</dbReference>
<dbReference type="Proteomes" id="UP000677228">
    <property type="component" value="Unassembled WGS sequence"/>
</dbReference>
<comment type="caution">
    <text evidence="7">The sequence shown here is derived from an EMBL/GenBank/DDBJ whole genome shotgun (WGS) entry which is preliminary data.</text>
</comment>
<keyword evidence="6" id="KW-0520">NAD</keyword>
<evidence type="ECO:0000256" key="6">
    <source>
        <dbReference type="RuleBase" id="RU361228"/>
    </source>
</evidence>
<dbReference type="EC" id="2.4.2.31" evidence="6"/>
<evidence type="ECO:0000256" key="5">
    <source>
        <dbReference type="ARBA" id="ARBA00047597"/>
    </source>
</evidence>
<protein>
    <recommendedName>
        <fullName evidence="6">NAD(P)(+)--arginine ADP-ribosyltransferase</fullName>
        <ecNumber evidence="6">2.4.2.31</ecNumber>
    </recommendedName>
    <alternativeName>
        <fullName evidence="6">Mono(ADP-ribosyl)transferase</fullName>
    </alternativeName>
</protein>
<dbReference type="AlphaFoldDB" id="A0A8S2DFF5"/>
<keyword evidence="2 6" id="KW-0328">Glycosyltransferase</keyword>
<comment type="similarity">
    <text evidence="1 6">Belongs to the Arg-specific ADP-ribosyltransferase family.</text>
</comment>
<gene>
    <name evidence="7" type="ORF">OVA965_LOCUS9110</name>
    <name evidence="8" type="ORF">TMI583_LOCUS9104</name>
</gene>
<evidence type="ECO:0000256" key="3">
    <source>
        <dbReference type="ARBA" id="ARBA00022679"/>
    </source>
</evidence>
<dbReference type="Proteomes" id="UP000682733">
    <property type="component" value="Unassembled WGS sequence"/>
</dbReference>
<evidence type="ECO:0000256" key="1">
    <source>
        <dbReference type="ARBA" id="ARBA00009558"/>
    </source>
</evidence>
<reference evidence="7" key="1">
    <citation type="submission" date="2021-02" db="EMBL/GenBank/DDBJ databases">
        <authorList>
            <person name="Nowell W R."/>
        </authorList>
    </citation>
    <scope>NUCLEOTIDE SEQUENCE</scope>
</reference>
<comment type="catalytic activity">
    <reaction evidence="5 6">
        <text>L-arginyl-[protein] + NAD(+) = N(omega)-(ADP-D-ribosyl)-L-arginyl-[protein] + nicotinamide + H(+)</text>
        <dbReference type="Rhea" id="RHEA:19149"/>
        <dbReference type="Rhea" id="RHEA-COMP:10532"/>
        <dbReference type="Rhea" id="RHEA-COMP:15087"/>
        <dbReference type="ChEBI" id="CHEBI:15378"/>
        <dbReference type="ChEBI" id="CHEBI:17154"/>
        <dbReference type="ChEBI" id="CHEBI:29965"/>
        <dbReference type="ChEBI" id="CHEBI:57540"/>
        <dbReference type="ChEBI" id="CHEBI:142554"/>
        <dbReference type="EC" id="2.4.2.31"/>
    </reaction>
</comment>
<dbReference type="EMBL" id="CAJOBA010003175">
    <property type="protein sequence ID" value="CAF3672976.1"/>
    <property type="molecule type" value="Genomic_DNA"/>
</dbReference>
<evidence type="ECO:0000313" key="9">
    <source>
        <dbReference type="Proteomes" id="UP000677228"/>
    </source>
</evidence>
<keyword evidence="4" id="KW-0548">Nucleotidyltransferase</keyword>
<evidence type="ECO:0000313" key="7">
    <source>
        <dbReference type="EMBL" id="CAF0890684.1"/>
    </source>
</evidence>
<dbReference type="Gene3D" id="3.90.176.10">
    <property type="entry name" value="Toxin ADP-ribosyltransferase, Chain A, domain 1"/>
    <property type="match status" value="1"/>
</dbReference>
<keyword evidence="6" id="KW-0521">NADP</keyword>
<dbReference type="GO" id="GO:0106274">
    <property type="term" value="F:NAD+-protein-arginine ADP-ribosyltransferase activity"/>
    <property type="evidence" value="ECO:0007669"/>
    <property type="project" value="UniProtKB-EC"/>
</dbReference>
<dbReference type="GO" id="GO:0016779">
    <property type="term" value="F:nucleotidyltransferase activity"/>
    <property type="evidence" value="ECO:0007669"/>
    <property type="project" value="UniProtKB-KW"/>
</dbReference>
<evidence type="ECO:0000256" key="2">
    <source>
        <dbReference type="ARBA" id="ARBA00022676"/>
    </source>
</evidence>
<keyword evidence="3 6" id="KW-0808">Transferase</keyword>
<proteinExistence type="inferred from homology"/>
<evidence type="ECO:0000256" key="4">
    <source>
        <dbReference type="ARBA" id="ARBA00022695"/>
    </source>
</evidence>
<accession>A0A8S2DFF5</accession>
<sequence length="386" mass="43808">MATAVNINYRLLESVSGESQQMLLPISGYQNVTVTSLDDACQPIKDLFDQKLKDYIAIAKMNSTQPKDGLSVDESASIHLYTTEWNIHENSLYIVPSEHTLVWCGVREDLSGLYPKDKEFAWWTFSSCTASMSVLEAPNYLGKTGTGTIFSIQTSSGKDIRAHSYFDSEDEILLPPGIYLKVIDSVSQADGLHIIHLREIIPPFKMLDDPFDLSQLKTTPTQSKPLLNTFKAPTEQENYAPINVTPKSSVQAPSKQGKLSVIIQNEIVCLEKPNFSESKSKSPYSNKKLDCNGRACVECGHCRDWYWRPDGNDKDYTKRDDATCTSDGYDRGFRFPFHDGRFCFVADDDDNDRRRDYYHFIYSVSYFDGIDDDIDKRLCQCDDNRS</sequence>
<name>A0A8S2DFF5_9BILA</name>
<organism evidence="7 9">
    <name type="scientific">Didymodactylos carnosus</name>
    <dbReference type="NCBI Taxonomy" id="1234261"/>
    <lineage>
        <taxon>Eukaryota</taxon>
        <taxon>Metazoa</taxon>
        <taxon>Spiralia</taxon>
        <taxon>Gnathifera</taxon>
        <taxon>Rotifera</taxon>
        <taxon>Eurotatoria</taxon>
        <taxon>Bdelloidea</taxon>
        <taxon>Philodinida</taxon>
        <taxon>Philodinidae</taxon>
        <taxon>Didymodactylos</taxon>
    </lineage>
</organism>